<dbReference type="InterPro" id="IPR015947">
    <property type="entry name" value="PUA-like_sf"/>
</dbReference>
<evidence type="ECO:0000256" key="6">
    <source>
        <dbReference type="ARBA" id="ARBA00022552"/>
    </source>
</evidence>
<gene>
    <name evidence="15" type="ORF">FC60_GL000857</name>
</gene>
<evidence type="ECO:0000313" key="16">
    <source>
        <dbReference type="Proteomes" id="UP000051739"/>
    </source>
</evidence>
<dbReference type="GO" id="GO:0070042">
    <property type="term" value="F:rRNA (uridine-N3-)-methyltransferase activity"/>
    <property type="evidence" value="ECO:0007669"/>
    <property type="project" value="TreeGrafter"/>
</dbReference>
<organism evidence="15 16">
    <name type="scientific">Limosilactobacillus gastricus DSM 16045</name>
    <dbReference type="NCBI Taxonomy" id="1423749"/>
    <lineage>
        <taxon>Bacteria</taxon>
        <taxon>Bacillati</taxon>
        <taxon>Bacillota</taxon>
        <taxon>Bacilli</taxon>
        <taxon>Lactobacillales</taxon>
        <taxon>Lactobacillaceae</taxon>
        <taxon>Limosilactobacillus</taxon>
    </lineage>
</organism>
<dbReference type="AlphaFoldDB" id="A0A0R1VGS9"/>
<dbReference type="Proteomes" id="UP000051739">
    <property type="component" value="Unassembled WGS sequence"/>
</dbReference>
<evidence type="ECO:0000256" key="12">
    <source>
        <dbReference type="PIRNR" id="PIRNR015601"/>
    </source>
</evidence>
<dbReference type="InterPro" id="IPR029026">
    <property type="entry name" value="tRNA_m1G_MTases_N"/>
</dbReference>
<evidence type="ECO:0000256" key="8">
    <source>
        <dbReference type="ARBA" id="ARBA00022679"/>
    </source>
</evidence>
<dbReference type="SUPFAM" id="SSF75217">
    <property type="entry name" value="alpha/beta knot"/>
    <property type="match status" value="1"/>
</dbReference>
<reference evidence="15 16" key="1">
    <citation type="journal article" date="2015" name="Genome Announc.">
        <title>Expanding the biotechnology potential of lactobacilli through comparative genomics of 213 strains and associated genera.</title>
        <authorList>
            <person name="Sun Z."/>
            <person name="Harris H.M."/>
            <person name="McCann A."/>
            <person name="Guo C."/>
            <person name="Argimon S."/>
            <person name="Zhang W."/>
            <person name="Yang X."/>
            <person name="Jeffery I.B."/>
            <person name="Cooney J.C."/>
            <person name="Kagawa T.F."/>
            <person name="Liu W."/>
            <person name="Song Y."/>
            <person name="Salvetti E."/>
            <person name="Wrobel A."/>
            <person name="Rasinkangas P."/>
            <person name="Parkhill J."/>
            <person name="Rea M.C."/>
            <person name="O'Sullivan O."/>
            <person name="Ritari J."/>
            <person name="Douillard F.P."/>
            <person name="Paul Ross R."/>
            <person name="Yang R."/>
            <person name="Briner A.E."/>
            <person name="Felis G.E."/>
            <person name="de Vos W.M."/>
            <person name="Barrangou R."/>
            <person name="Klaenhammer T.R."/>
            <person name="Caufield P.W."/>
            <person name="Cui Y."/>
            <person name="Zhang H."/>
            <person name="O'Toole P.W."/>
        </authorList>
    </citation>
    <scope>NUCLEOTIDE SEQUENCE [LARGE SCALE GENOMIC DNA]</scope>
    <source>
        <strain evidence="15 16">DSM 16045</strain>
    </source>
</reference>
<feature type="domain" description="Ribosomal RNA small subunit methyltransferase E PUA-like" evidence="14">
    <location>
        <begin position="17"/>
        <end position="61"/>
    </location>
</feature>
<name>A0A0R1VGS9_9LACO</name>
<dbReference type="InterPro" id="IPR046886">
    <property type="entry name" value="RsmE_MTase_dom"/>
</dbReference>
<comment type="subcellular location">
    <subcellularLocation>
        <location evidence="1 12">Cytoplasm</location>
    </subcellularLocation>
</comment>
<evidence type="ECO:0000256" key="11">
    <source>
        <dbReference type="ARBA" id="ARBA00047944"/>
    </source>
</evidence>
<proteinExistence type="inferred from homology"/>
<keyword evidence="6 12" id="KW-0698">rRNA processing</keyword>
<comment type="function">
    <text evidence="10 12">Specifically methylates the N3 position of the uracil ring of uridine 1498 (m3U1498) in 16S rRNA. Acts on the fully assembled 30S ribosomal subunit.</text>
</comment>
<dbReference type="Gene3D" id="3.40.1280.10">
    <property type="match status" value="1"/>
</dbReference>
<dbReference type="GO" id="GO:0070475">
    <property type="term" value="P:rRNA base methylation"/>
    <property type="evidence" value="ECO:0007669"/>
    <property type="project" value="TreeGrafter"/>
</dbReference>
<dbReference type="InterPro" id="IPR046887">
    <property type="entry name" value="RsmE_PUA-like"/>
</dbReference>
<evidence type="ECO:0000256" key="5">
    <source>
        <dbReference type="ARBA" id="ARBA00022490"/>
    </source>
</evidence>
<evidence type="ECO:0000313" key="15">
    <source>
        <dbReference type="EMBL" id="KRM01132.1"/>
    </source>
</evidence>
<dbReference type="EC" id="2.1.1.193" evidence="3 12"/>
<dbReference type="Pfam" id="PF20260">
    <property type="entry name" value="PUA_4"/>
    <property type="match status" value="1"/>
</dbReference>
<dbReference type="NCBIfam" id="TIGR00046">
    <property type="entry name" value="RsmE family RNA methyltransferase"/>
    <property type="match status" value="1"/>
</dbReference>
<dbReference type="InterPro" id="IPR006700">
    <property type="entry name" value="RsmE"/>
</dbReference>
<evidence type="ECO:0000256" key="1">
    <source>
        <dbReference type="ARBA" id="ARBA00004496"/>
    </source>
</evidence>
<dbReference type="PATRIC" id="fig|1423749.3.peg.864"/>
<dbReference type="InterPro" id="IPR029028">
    <property type="entry name" value="Alpha/beta_knot_MTases"/>
</dbReference>
<evidence type="ECO:0000256" key="3">
    <source>
        <dbReference type="ARBA" id="ARBA00012328"/>
    </source>
</evidence>
<evidence type="ECO:0000259" key="14">
    <source>
        <dbReference type="Pfam" id="PF20260"/>
    </source>
</evidence>
<keyword evidence="9 12" id="KW-0949">S-adenosyl-L-methionine</keyword>
<protein>
    <recommendedName>
        <fullName evidence="4 12">Ribosomal RNA small subunit methyltransferase E</fullName>
        <ecNumber evidence="3 12">2.1.1.193</ecNumber>
    </recommendedName>
</protein>
<dbReference type="RefSeq" id="WP_056937765.1">
    <property type="nucleotide sequence ID" value="NZ_AZFN01000021.1"/>
</dbReference>
<keyword evidence="5 12" id="KW-0963">Cytoplasm</keyword>
<evidence type="ECO:0000256" key="7">
    <source>
        <dbReference type="ARBA" id="ARBA00022603"/>
    </source>
</evidence>
<comment type="catalytic activity">
    <reaction evidence="11 12">
        <text>uridine(1498) in 16S rRNA + S-adenosyl-L-methionine = N(3)-methyluridine(1498) in 16S rRNA + S-adenosyl-L-homocysteine + H(+)</text>
        <dbReference type="Rhea" id="RHEA:42920"/>
        <dbReference type="Rhea" id="RHEA-COMP:10283"/>
        <dbReference type="Rhea" id="RHEA-COMP:10284"/>
        <dbReference type="ChEBI" id="CHEBI:15378"/>
        <dbReference type="ChEBI" id="CHEBI:57856"/>
        <dbReference type="ChEBI" id="CHEBI:59789"/>
        <dbReference type="ChEBI" id="CHEBI:65315"/>
        <dbReference type="ChEBI" id="CHEBI:74502"/>
        <dbReference type="EC" id="2.1.1.193"/>
    </reaction>
</comment>
<keyword evidence="7 12" id="KW-0489">Methyltransferase</keyword>
<evidence type="ECO:0000256" key="9">
    <source>
        <dbReference type="ARBA" id="ARBA00022691"/>
    </source>
</evidence>
<feature type="domain" description="Ribosomal RNA small subunit methyltransferase E methyltransferase" evidence="13">
    <location>
        <begin position="70"/>
        <end position="240"/>
    </location>
</feature>
<dbReference type="SUPFAM" id="SSF88697">
    <property type="entry name" value="PUA domain-like"/>
    <property type="match status" value="1"/>
</dbReference>
<evidence type="ECO:0000256" key="2">
    <source>
        <dbReference type="ARBA" id="ARBA00005528"/>
    </source>
</evidence>
<dbReference type="Pfam" id="PF04452">
    <property type="entry name" value="Methyltrans_RNA"/>
    <property type="match status" value="1"/>
</dbReference>
<keyword evidence="8 12" id="KW-0808">Transferase</keyword>
<dbReference type="GO" id="GO:0005737">
    <property type="term" value="C:cytoplasm"/>
    <property type="evidence" value="ECO:0007669"/>
    <property type="project" value="UniProtKB-SubCell"/>
</dbReference>
<evidence type="ECO:0000256" key="4">
    <source>
        <dbReference type="ARBA" id="ARBA00013673"/>
    </source>
</evidence>
<dbReference type="PIRSF" id="PIRSF015601">
    <property type="entry name" value="MTase_slr0722"/>
    <property type="match status" value="1"/>
</dbReference>
<keyword evidence="16" id="KW-1185">Reference proteome</keyword>
<dbReference type="PANTHER" id="PTHR30027:SF3">
    <property type="entry name" value="16S RRNA (URACIL(1498)-N(3))-METHYLTRANSFERASE"/>
    <property type="match status" value="1"/>
</dbReference>
<dbReference type="CDD" id="cd18084">
    <property type="entry name" value="RsmE-like"/>
    <property type="match status" value="1"/>
</dbReference>
<dbReference type="PANTHER" id="PTHR30027">
    <property type="entry name" value="RIBOSOMAL RNA SMALL SUBUNIT METHYLTRANSFERASE E"/>
    <property type="match status" value="1"/>
</dbReference>
<comment type="similarity">
    <text evidence="2 12">Belongs to the RNA methyltransferase RsmE family.</text>
</comment>
<dbReference type="NCBIfam" id="NF008691">
    <property type="entry name" value="PRK11713.1-4"/>
    <property type="match status" value="1"/>
</dbReference>
<dbReference type="EMBL" id="AZFN01000021">
    <property type="protein sequence ID" value="KRM01132.1"/>
    <property type="molecule type" value="Genomic_DNA"/>
</dbReference>
<evidence type="ECO:0000259" key="13">
    <source>
        <dbReference type="Pfam" id="PF04452"/>
    </source>
</evidence>
<accession>A0A0R1VGS9</accession>
<comment type="caution">
    <text evidence="15">The sequence shown here is derived from an EMBL/GenBank/DDBJ whole genome shotgun (WGS) entry which is preliminary data.</text>
</comment>
<sequence length="247" mass="27673">MQRYFISTPSTEGTIQLTPDTCHHLIDVMRAQVGTQFELVVNHQNVYLAELVDANRGTAKLLETIPNEVELPLKVTLACGLPKTKEKPEMIVQKATELGAHQIIFFEAQRSVSHWTNGKEVKKLARLQKIANAAAEQAHRIVQPRVTYVKKLEDVFGQQDFDIRLVAWEESAKQGETKALVKNLQKAQAGQELLAIFGPEGGLTQQEIDQLATYQVEPVGLGPRILRTETAPLYLMSAISYQLELFK</sequence>
<evidence type="ECO:0000256" key="10">
    <source>
        <dbReference type="ARBA" id="ARBA00025699"/>
    </source>
</evidence>